<dbReference type="AlphaFoldDB" id="A0A938YE73"/>
<proteinExistence type="predicted"/>
<evidence type="ECO:0000313" key="4">
    <source>
        <dbReference type="Proteomes" id="UP000663801"/>
    </source>
</evidence>
<dbReference type="SMART" id="SM00357">
    <property type="entry name" value="CSP"/>
    <property type="match status" value="1"/>
</dbReference>
<dbReference type="RefSeq" id="WP_205256144.1">
    <property type="nucleotide sequence ID" value="NZ_BAAAPV010000003.1"/>
</dbReference>
<organism evidence="3 4">
    <name type="scientific">Nakamurella flavida</name>
    <dbReference type="NCBI Taxonomy" id="363630"/>
    <lineage>
        <taxon>Bacteria</taxon>
        <taxon>Bacillati</taxon>
        <taxon>Actinomycetota</taxon>
        <taxon>Actinomycetes</taxon>
        <taxon>Nakamurellales</taxon>
        <taxon>Nakamurellaceae</taxon>
        <taxon>Nakamurella</taxon>
    </lineage>
</organism>
<reference evidence="3" key="1">
    <citation type="submission" date="2021-01" db="EMBL/GenBank/DDBJ databases">
        <title>KCTC 19127 draft genome.</title>
        <authorList>
            <person name="An D."/>
        </authorList>
    </citation>
    <scope>NUCLEOTIDE SEQUENCE</scope>
    <source>
        <strain evidence="3">KCTC 19127</strain>
    </source>
</reference>
<dbReference type="InterPro" id="IPR012340">
    <property type="entry name" value="NA-bd_OB-fold"/>
</dbReference>
<dbReference type="PROSITE" id="PS51857">
    <property type="entry name" value="CSD_2"/>
    <property type="match status" value="1"/>
</dbReference>
<dbReference type="InterPro" id="IPR011129">
    <property type="entry name" value="CSD"/>
</dbReference>
<comment type="caution">
    <text evidence="3">The sequence shown here is derived from an EMBL/GenBank/DDBJ whole genome shotgun (WGS) entry which is preliminary data.</text>
</comment>
<gene>
    <name evidence="3" type="ORF">JL107_06210</name>
</gene>
<dbReference type="Gene3D" id="2.40.50.140">
    <property type="entry name" value="Nucleic acid-binding proteins"/>
    <property type="match status" value="1"/>
</dbReference>
<dbReference type="GO" id="GO:0003676">
    <property type="term" value="F:nucleic acid binding"/>
    <property type="evidence" value="ECO:0007669"/>
    <property type="project" value="InterPro"/>
</dbReference>
<feature type="region of interest" description="Disordered" evidence="1">
    <location>
        <begin position="88"/>
        <end position="109"/>
    </location>
</feature>
<sequence>MARGTVKFLKTEKGWGAISSPELPPGCDAFVHFSEIQARGYRELHAGDRVEFDHHPARQDSFLFVATRVRRPGPGPAPTLRRDGQRVIAVPNGTPDTPLTPRRGQRPAE</sequence>
<protein>
    <submittedName>
        <fullName evidence="3">Cold shock domain-containing protein</fullName>
    </submittedName>
</protein>
<keyword evidence="4" id="KW-1185">Reference proteome</keyword>
<name>A0A938YE73_9ACTN</name>
<accession>A0A938YE73</accession>
<dbReference type="InterPro" id="IPR002059">
    <property type="entry name" value="CSP_DNA-bd"/>
</dbReference>
<evidence type="ECO:0000313" key="3">
    <source>
        <dbReference type="EMBL" id="MBM9476031.1"/>
    </source>
</evidence>
<dbReference type="EMBL" id="JAERWL010000006">
    <property type="protein sequence ID" value="MBM9476031.1"/>
    <property type="molecule type" value="Genomic_DNA"/>
</dbReference>
<evidence type="ECO:0000259" key="2">
    <source>
        <dbReference type="PROSITE" id="PS51857"/>
    </source>
</evidence>
<dbReference type="Proteomes" id="UP000663801">
    <property type="component" value="Unassembled WGS sequence"/>
</dbReference>
<dbReference type="Pfam" id="PF00313">
    <property type="entry name" value="CSD"/>
    <property type="match status" value="1"/>
</dbReference>
<feature type="domain" description="CSD" evidence="2">
    <location>
        <begin position="1"/>
        <end position="71"/>
    </location>
</feature>
<dbReference type="SUPFAM" id="SSF50249">
    <property type="entry name" value="Nucleic acid-binding proteins"/>
    <property type="match status" value="1"/>
</dbReference>
<evidence type="ECO:0000256" key="1">
    <source>
        <dbReference type="SAM" id="MobiDB-lite"/>
    </source>
</evidence>